<feature type="compositionally biased region" description="Polar residues" evidence="1">
    <location>
        <begin position="280"/>
        <end position="292"/>
    </location>
</feature>
<sequence length="561" mass="58294">MAHITSPSIYVDFYSLAATDDCGYLGSSELIASTLLSFAPGELSTYGGPLIDILHAEVFTPTAYNFADLPCPPQSIMYDQWYKPEPGHPFRPILAFPSKKVLDIDPAWASCAANLFTGIDPPRALGSTNAMAVPVKTHDAFAPHTTSVSVPTPTLETQYQPASALKQPKSQMMAPQETAPPPGSITKDDSFTTTSPATSGNEAAYPQMANEVPAPAAQSFASVGGYPIVALPLQRASRTLEQSSSATASDPSNLAVESSDDDDPPNPNDGPAADEALAKGSSQTSDISTIQKTPAVDTSPAASHNSDATVGTTSSSGDSGYGRVSDDSQNTNPSGDKQSSKQKQWNSRLPGQSDDLKPQVYQVGPSQITAGGPTLTISGTVVFAPTSGDCVVVGGQTFQPSHLSDDSFISTPITDGAQPTSIGEQQPVTFYSHNTDHAPNSQANSLALPTTNITGKTFIPLPSDAGIAVDDTTLSPGDKTTGNGGQVVSNAGNGIVVVGSQTVKLSIPSAGTGARNDTSTTAGAYFLPFEGRASRDRDYDEILRSDPRMRTLISIICTSLA</sequence>
<accession>A0AA43QUH8</accession>
<evidence type="ECO:0000313" key="2">
    <source>
        <dbReference type="EMBL" id="MDI1491471.1"/>
    </source>
</evidence>
<organism evidence="2 3">
    <name type="scientific">Ramalina farinacea</name>
    <dbReference type="NCBI Taxonomy" id="258253"/>
    <lineage>
        <taxon>Eukaryota</taxon>
        <taxon>Fungi</taxon>
        <taxon>Dikarya</taxon>
        <taxon>Ascomycota</taxon>
        <taxon>Pezizomycotina</taxon>
        <taxon>Lecanoromycetes</taxon>
        <taxon>OSLEUM clade</taxon>
        <taxon>Lecanoromycetidae</taxon>
        <taxon>Lecanorales</taxon>
        <taxon>Lecanorineae</taxon>
        <taxon>Ramalinaceae</taxon>
        <taxon>Ramalina</taxon>
    </lineage>
</organism>
<proteinExistence type="predicted"/>
<protein>
    <submittedName>
        <fullName evidence="2">Uncharacterized protein</fullName>
    </submittedName>
</protein>
<dbReference type="AlphaFoldDB" id="A0AA43QUH8"/>
<feature type="compositionally biased region" description="Polar residues" evidence="1">
    <location>
        <begin position="327"/>
        <end position="350"/>
    </location>
</feature>
<dbReference type="EMBL" id="JAPUFD010000014">
    <property type="protein sequence ID" value="MDI1491471.1"/>
    <property type="molecule type" value="Genomic_DNA"/>
</dbReference>
<feature type="compositionally biased region" description="Low complexity" evidence="1">
    <location>
        <begin position="306"/>
        <end position="318"/>
    </location>
</feature>
<comment type="caution">
    <text evidence="2">The sequence shown here is derived from an EMBL/GenBank/DDBJ whole genome shotgun (WGS) entry which is preliminary data.</text>
</comment>
<keyword evidence="3" id="KW-1185">Reference proteome</keyword>
<gene>
    <name evidence="2" type="ORF">OHK93_002680</name>
</gene>
<evidence type="ECO:0000256" key="1">
    <source>
        <dbReference type="SAM" id="MobiDB-lite"/>
    </source>
</evidence>
<dbReference type="Proteomes" id="UP001161017">
    <property type="component" value="Unassembled WGS sequence"/>
</dbReference>
<feature type="compositionally biased region" description="Polar residues" evidence="1">
    <location>
        <begin position="191"/>
        <end position="201"/>
    </location>
</feature>
<reference evidence="2" key="1">
    <citation type="journal article" date="2023" name="Genome Biol. Evol.">
        <title>First Whole Genome Sequence and Flow Cytometry Genome Size Data for the Lichen-Forming Fungus Ramalina farinacea (Ascomycota).</title>
        <authorList>
            <person name="Llewellyn T."/>
            <person name="Mian S."/>
            <person name="Hill R."/>
            <person name="Leitch I.J."/>
            <person name="Gaya E."/>
        </authorList>
    </citation>
    <scope>NUCLEOTIDE SEQUENCE</scope>
    <source>
        <strain evidence="2">LIQ254RAFAR</strain>
    </source>
</reference>
<feature type="compositionally biased region" description="Polar residues" evidence="1">
    <location>
        <begin position="240"/>
        <end position="256"/>
    </location>
</feature>
<feature type="region of interest" description="Disordered" evidence="1">
    <location>
        <begin position="160"/>
        <end position="202"/>
    </location>
</feature>
<evidence type="ECO:0000313" key="3">
    <source>
        <dbReference type="Proteomes" id="UP001161017"/>
    </source>
</evidence>
<feature type="region of interest" description="Disordered" evidence="1">
    <location>
        <begin position="240"/>
        <end position="359"/>
    </location>
</feature>
<name>A0AA43QUH8_9LECA</name>